<sequence>MLTDWIIPLLNVILINVVLSGDNAVIIALASRNLPPHLQKRTILWGSVGAVVLRMLLCFVAIWLLKIPFLQLAGGLLLVWIAVKLMVSEEETEQIEGSSSLIGAVKTILVSDFIMSLDNVVAVTAAAKENIWLIGMGIGLSVPLIIWGSKIFSGVMKRFPVILYVGAAVIAWAAGEMIKEERMLHGIIEQWGAFSYAIPVTLTLVVLLYGWIHNRREQVHKRVRVDRHNVVS</sequence>
<dbReference type="AlphaFoldDB" id="A0AAV4LFK9"/>
<feature type="transmembrane region" description="Helical" evidence="6">
    <location>
        <begin position="131"/>
        <end position="149"/>
    </location>
</feature>
<feature type="transmembrane region" description="Helical" evidence="6">
    <location>
        <begin position="161"/>
        <end position="178"/>
    </location>
</feature>
<comment type="subcellular location">
    <subcellularLocation>
        <location evidence="1">Membrane</location>
        <topology evidence="1">Multi-pass membrane protein</topology>
    </subcellularLocation>
</comment>
<feature type="transmembrane region" description="Helical" evidence="6">
    <location>
        <begin position="69"/>
        <end position="87"/>
    </location>
</feature>
<keyword evidence="8" id="KW-1185">Reference proteome</keyword>
<feature type="transmembrane region" description="Helical" evidence="6">
    <location>
        <begin position="190"/>
        <end position="212"/>
    </location>
</feature>
<evidence type="ECO:0000256" key="5">
    <source>
        <dbReference type="ARBA" id="ARBA00023136"/>
    </source>
</evidence>
<dbReference type="Pfam" id="PF03741">
    <property type="entry name" value="TerC"/>
    <property type="match status" value="1"/>
</dbReference>
<feature type="transmembrane region" description="Helical" evidence="6">
    <location>
        <begin position="6"/>
        <end position="30"/>
    </location>
</feature>
<dbReference type="InterPro" id="IPR022301">
    <property type="entry name" value="Integral_membrane_YjbE"/>
</dbReference>
<evidence type="ECO:0000256" key="4">
    <source>
        <dbReference type="ARBA" id="ARBA00022989"/>
    </source>
</evidence>
<dbReference type="GO" id="GO:0016020">
    <property type="term" value="C:membrane"/>
    <property type="evidence" value="ECO:0007669"/>
    <property type="project" value="UniProtKB-SubCell"/>
</dbReference>
<dbReference type="InterPro" id="IPR005496">
    <property type="entry name" value="Integral_membrane_TerC"/>
</dbReference>
<dbReference type="EMBL" id="BOQE01000001">
    <property type="protein sequence ID" value="GIM46453.1"/>
    <property type="molecule type" value="Genomic_DNA"/>
</dbReference>
<organism evidence="7 8">
    <name type="scientific">Collibacillus ludicampi</name>
    <dbReference type="NCBI Taxonomy" id="2771369"/>
    <lineage>
        <taxon>Bacteria</taxon>
        <taxon>Bacillati</taxon>
        <taxon>Bacillota</taxon>
        <taxon>Bacilli</taxon>
        <taxon>Bacillales</taxon>
        <taxon>Alicyclobacillaceae</taxon>
        <taxon>Collibacillus</taxon>
    </lineage>
</organism>
<keyword evidence="5 6" id="KW-0472">Membrane</keyword>
<keyword evidence="3 6" id="KW-0812">Transmembrane</keyword>
<proteinExistence type="inferred from homology"/>
<comment type="similarity">
    <text evidence="2">Belongs to the TerC family.</text>
</comment>
<gene>
    <name evidence="7" type="ORF">DNHGIG_20020</name>
</gene>
<reference evidence="7" key="1">
    <citation type="journal article" date="2023" name="Int. J. Syst. Evol. Microbiol.">
        <title>Collibacillus ludicampi gen. nov., sp. nov., a new soil bacterium of the family Alicyclobacillaceae.</title>
        <authorList>
            <person name="Jojima T."/>
            <person name="Ioku Y."/>
            <person name="Fukuta Y."/>
            <person name="Shirasaka N."/>
            <person name="Matsumura Y."/>
            <person name="Mori M."/>
        </authorList>
    </citation>
    <scope>NUCLEOTIDE SEQUENCE</scope>
    <source>
        <strain evidence="7">TP075</strain>
    </source>
</reference>
<comment type="caution">
    <text evidence="7">The sequence shown here is derived from an EMBL/GenBank/DDBJ whole genome shotgun (WGS) entry which is preliminary data.</text>
</comment>
<evidence type="ECO:0000256" key="2">
    <source>
        <dbReference type="ARBA" id="ARBA00007511"/>
    </source>
</evidence>
<accession>A0AAV4LFK9</accession>
<evidence type="ECO:0000313" key="8">
    <source>
        <dbReference type="Proteomes" id="UP001057291"/>
    </source>
</evidence>
<evidence type="ECO:0000256" key="3">
    <source>
        <dbReference type="ARBA" id="ARBA00022692"/>
    </source>
</evidence>
<keyword evidence="4 6" id="KW-1133">Transmembrane helix</keyword>
<dbReference type="Proteomes" id="UP001057291">
    <property type="component" value="Unassembled WGS sequence"/>
</dbReference>
<dbReference type="RefSeq" id="WP_282199554.1">
    <property type="nucleotide sequence ID" value="NZ_BOQE01000001.1"/>
</dbReference>
<dbReference type="PANTHER" id="PTHR30238">
    <property type="entry name" value="MEMBRANE BOUND PREDICTED REDOX MODULATOR"/>
    <property type="match status" value="1"/>
</dbReference>
<evidence type="ECO:0000256" key="6">
    <source>
        <dbReference type="SAM" id="Phobius"/>
    </source>
</evidence>
<dbReference type="NCBIfam" id="TIGR03717">
    <property type="entry name" value="R_switched_YjbE"/>
    <property type="match status" value="1"/>
</dbReference>
<evidence type="ECO:0000313" key="7">
    <source>
        <dbReference type="EMBL" id="GIM46453.1"/>
    </source>
</evidence>
<name>A0AAV4LFK9_9BACL</name>
<dbReference type="PANTHER" id="PTHR30238:SF4">
    <property type="entry name" value="SLL1022 PROTEIN"/>
    <property type="match status" value="1"/>
</dbReference>
<protein>
    <submittedName>
        <fullName evidence="7">Membrane protein</fullName>
    </submittedName>
</protein>
<feature type="transmembrane region" description="Helical" evidence="6">
    <location>
        <begin position="42"/>
        <end position="63"/>
    </location>
</feature>
<evidence type="ECO:0000256" key="1">
    <source>
        <dbReference type="ARBA" id="ARBA00004141"/>
    </source>
</evidence>